<dbReference type="GO" id="GO:0005549">
    <property type="term" value="F:odorant binding"/>
    <property type="evidence" value="ECO:0007669"/>
    <property type="project" value="InterPro"/>
</dbReference>
<dbReference type="SUPFAM" id="SSF47565">
    <property type="entry name" value="Insect pheromone/odorant-binding proteins"/>
    <property type="match status" value="1"/>
</dbReference>
<proteinExistence type="predicted"/>
<organism evidence="2 3">
    <name type="scientific">Gryllus longicercus</name>
    <dbReference type="NCBI Taxonomy" id="2509291"/>
    <lineage>
        <taxon>Eukaryota</taxon>
        <taxon>Metazoa</taxon>
        <taxon>Ecdysozoa</taxon>
        <taxon>Arthropoda</taxon>
        <taxon>Hexapoda</taxon>
        <taxon>Insecta</taxon>
        <taxon>Pterygota</taxon>
        <taxon>Neoptera</taxon>
        <taxon>Polyneoptera</taxon>
        <taxon>Orthoptera</taxon>
        <taxon>Ensifera</taxon>
        <taxon>Gryllidea</taxon>
        <taxon>Grylloidea</taxon>
        <taxon>Gryllidae</taxon>
        <taxon>Gryllinae</taxon>
        <taxon>Gryllus</taxon>
    </lineage>
</organism>
<evidence type="ECO:0000256" key="1">
    <source>
        <dbReference type="SAM" id="SignalP"/>
    </source>
</evidence>
<dbReference type="Pfam" id="PF01395">
    <property type="entry name" value="PBP_GOBP"/>
    <property type="match status" value="1"/>
</dbReference>
<reference evidence="2 3" key="1">
    <citation type="submission" date="2024-03" db="EMBL/GenBank/DDBJ databases">
        <title>The genome assembly and annotation of the cricket Gryllus longicercus Weissman &amp; Gray.</title>
        <authorList>
            <person name="Szrajer S."/>
            <person name="Gray D."/>
            <person name="Ylla G."/>
        </authorList>
    </citation>
    <scope>NUCLEOTIDE SEQUENCE [LARGE SCALE GENOMIC DNA]</scope>
    <source>
        <strain evidence="2">DAG 2021-001</strain>
        <tissue evidence="2">Whole body minus gut</tissue>
    </source>
</reference>
<dbReference type="InterPro" id="IPR036728">
    <property type="entry name" value="PBP_GOBP_sf"/>
</dbReference>
<keyword evidence="3" id="KW-1185">Reference proteome</keyword>
<evidence type="ECO:0000313" key="2">
    <source>
        <dbReference type="EMBL" id="KAK7792303.1"/>
    </source>
</evidence>
<feature type="signal peptide" evidence="1">
    <location>
        <begin position="1"/>
        <end position="24"/>
    </location>
</feature>
<dbReference type="AlphaFoldDB" id="A0AAN9VJ38"/>
<dbReference type="Proteomes" id="UP001378592">
    <property type="component" value="Unassembled WGS sequence"/>
</dbReference>
<comment type="caution">
    <text evidence="2">The sequence shown here is derived from an EMBL/GenBank/DDBJ whole genome shotgun (WGS) entry which is preliminary data.</text>
</comment>
<accession>A0AAN9VJ38</accession>
<dbReference type="Gene3D" id="1.10.238.20">
    <property type="entry name" value="Pheromone/general odorant binding protein domain"/>
    <property type="match status" value="1"/>
</dbReference>
<sequence>MEDHKLFATLCAVFCLLLVTEVYGQINMEAFRNCIHEHSIEQETLKEIIRSGPKGRNQKCFTACAFTSFGVIKNEQISIEGCRKMVRLMHQTEEVTQKLYSIINTCEDEVISTDTCEMAGELVDCLFKNGVRLGE</sequence>
<gene>
    <name evidence="2" type="ORF">R5R35_004876</name>
</gene>
<evidence type="ECO:0008006" key="4">
    <source>
        <dbReference type="Google" id="ProtNLM"/>
    </source>
</evidence>
<name>A0AAN9VJ38_9ORTH</name>
<feature type="chain" id="PRO_5042814177" description="Odorant binding protein" evidence="1">
    <location>
        <begin position="25"/>
        <end position="135"/>
    </location>
</feature>
<dbReference type="CDD" id="cd23992">
    <property type="entry name" value="PBP_GOBP"/>
    <property type="match status" value="1"/>
</dbReference>
<evidence type="ECO:0000313" key="3">
    <source>
        <dbReference type="Proteomes" id="UP001378592"/>
    </source>
</evidence>
<protein>
    <recommendedName>
        <fullName evidence="4">Odorant binding protein</fullName>
    </recommendedName>
</protein>
<dbReference type="EMBL" id="JAZDUA010000457">
    <property type="protein sequence ID" value="KAK7792303.1"/>
    <property type="molecule type" value="Genomic_DNA"/>
</dbReference>
<dbReference type="InterPro" id="IPR006170">
    <property type="entry name" value="PBP/GOBP"/>
</dbReference>
<keyword evidence="1" id="KW-0732">Signal</keyword>